<dbReference type="InterPro" id="IPR013096">
    <property type="entry name" value="Cupin_2"/>
</dbReference>
<sequence>MLSAQDISGLDETVNTHQFNPNAVRHTRSLGDLVGMSHIGVHLVRLEPGHDSTQFHTHHCDEEFLYILSGRGIAEIGESRHEVGPGDFMGFTVDSLAHNLSNPYAEDLVYLMSGERNKIDICDYPRIKRRMLRVDGKKQYTEWDDIHDVPQ</sequence>
<dbReference type="CDD" id="cd02224">
    <property type="entry name" value="cupin_SPO2919-like"/>
    <property type="match status" value="1"/>
</dbReference>
<evidence type="ECO:0000313" key="4">
    <source>
        <dbReference type="Proteomes" id="UP000754644"/>
    </source>
</evidence>
<dbReference type="InterPro" id="IPR051610">
    <property type="entry name" value="GPI/OXD"/>
</dbReference>
<dbReference type="EMBL" id="JABMOJ010000218">
    <property type="protein sequence ID" value="NQV64886.1"/>
    <property type="molecule type" value="Genomic_DNA"/>
</dbReference>
<keyword evidence="1" id="KW-0479">Metal-binding</keyword>
<dbReference type="Gene3D" id="2.60.120.10">
    <property type="entry name" value="Jelly Rolls"/>
    <property type="match status" value="1"/>
</dbReference>
<dbReference type="Pfam" id="PF07883">
    <property type="entry name" value="Cupin_2"/>
    <property type="match status" value="1"/>
</dbReference>
<evidence type="ECO:0000259" key="2">
    <source>
        <dbReference type="Pfam" id="PF07883"/>
    </source>
</evidence>
<dbReference type="SUPFAM" id="SSF51182">
    <property type="entry name" value="RmlC-like cupins"/>
    <property type="match status" value="1"/>
</dbReference>
<gene>
    <name evidence="3" type="ORF">HQ497_05920</name>
</gene>
<proteinExistence type="predicted"/>
<dbReference type="GO" id="GO:0046872">
    <property type="term" value="F:metal ion binding"/>
    <property type="evidence" value="ECO:0007669"/>
    <property type="project" value="UniProtKB-KW"/>
</dbReference>
<reference evidence="3" key="1">
    <citation type="submission" date="2020-05" db="EMBL/GenBank/DDBJ databases">
        <title>Sulfur intermediates as new biogeochemical hubs in an aquatic model microbial ecosystem.</title>
        <authorList>
            <person name="Vigneron A."/>
        </authorList>
    </citation>
    <scope>NUCLEOTIDE SEQUENCE</scope>
    <source>
        <strain evidence="3">Bin.250</strain>
    </source>
</reference>
<accession>A0A972VWI0</accession>
<comment type="caution">
    <text evidence="3">The sequence shown here is derived from an EMBL/GenBank/DDBJ whole genome shotgun (WGS) entry which is preliminary data.</text>
</comment>
<dbReference type="InterPro" id="IPR014710">
    <property type="entry name" value="RmlC-like_jellyroll"/>
</dbReference>
<organism evidence="3 4">
    <name type="scientific">SAR86 cluster bacterium</name>
    <dbReference type="NCBI Taxonomy" id="2030880"/>
    <lineage>
        <taxon>Bacteria</taxon>
        <taxon>Pseudomonadati</taxon>
        <taxon>Pseudomonadota</taxon>
        <taxon>Gammaproteobacteria</taxon>
        <taxon>SAR86 cluster</taxon>
    </lineage>
</organism>
<name>A0A972VWI0_9GAMM</name>
<dbReference type="AlphaFoldDB" id="A0A972VWI0"/>
<dbReference type="PANTHER" id="PTHR35848">
    <property type="entry name" value="OXALATE-BINDING PROTEIN"/>
    <property type="match status" value="1"/>
</dbReference>
<feature type="domain" description="Cupin type-2" evidence="2">
    <location>
        <begin position="43"/>
        <end position="112"/>
    </location>
</feature>
<protein>
    <submittedName>
        <fullName evidence="3">Cupin domain-containing protein</fullName>
    </submittedName>
</protein>
<dbReference type="Proteomes" id="UP000754644">
    <property type="component" value="Unassembled WGS sequence"/>
</dbReference>
<evidence type="ECO:0000256" key="1">
    <source>
        <dbReference type="ARBA" id="ARBA00022723"/>
    </source>
</evidence>
<dbReference type="InterPro" id="IPR011051">
    <property type="entry name" value="RmlC_Cupin_sf"/>
</dbReference>
<evidence type="ECO:0000313" key="3">
    <source>
        <dbReference type="EMBL" id="NQV64886.1"/>
    </source>
</evidence>